<gene>
    <name evidence="1" type="ORF">OGAPHI_001789</name>
</gene>
<dbReference type="GeneID" id="70233756"/>
<reference evidence="1" key="2">
    <citation type="submission" date="2021-01" db="EMBL/GenBank/DDBJ databases">
        <authorList>
            <person name="Schikora-Tamarit M.A."/>
        </authorList>
    </citation>
    <scope>NUCLEOTIDE SEQUENCE</scope>
    <source>
        <strain evidence="1">CBS6075</strain>
    </source>
</reference>
<sequence length="445" mass="48241">MASGRPVSYTTTPWSARACLADGEVGGSVFVAGSLEHSQPVDLGLVAETLGDVDFEINVACNSRGGSDLGDQWLCESRIHASECLVGDRINLSSGQREGWNSHQGLGLASFGEQQNVAVLGLVIELNNVRINSSIGQAIAIAETDVLFSNERISPVESTTRGSSQVTTLPEAIQLDPTPFGTWPIFKSSSTQFETSIESWVDLSQKSGSNGVTSSSKALTSKAPVETIGFHRDGEMPPVLWTSWFVVVILDAQADVEFTSESWSHDIVQLEKDGCITLEQVGVPGHIFLCVRMGQVSVRLDGACSPNLNAVNIQMGKAVVLNSVNPGIQGDNDSIEGEVRLDVGCLERVAPTVAKSMVQNVLLENRHSESVNWEANLVDLGNGCWLWCWLRQLVRSNRRGFPWQVTAVARKEGVDQKVKTNSVQSTFPFACLLTFLRMIVLRLLL</sequence>
<protein>
    <submittedName>
        <fullName evidence="1">Uncharacterized protein</fullName>
    </submittedName>
</protein>
<proteinExistence type="predicted"/>
<dbReference type="Proteomes" id="UP000769157">
    <property type="component" value="Unassembled WGS sequence"/>
</dbReference>
<name>A0A9P8PAK7_9ASCO</name>
<reference evidence="1" key="1">
    <citation type="journal article" date="2021" name="Open Biol.">
        <title>Shared evolutionary footprints suggest mitochondrial oxidative damage underlies multiple complex I losses in fungi.</title>
        <authorList>
            <person name="Schikora-Tamarit M.A."/>
            <person name="Marcet-Houben M."/>
            <person name="Nosek J."/>
            <person name="Gabaldon T."/>
        </authorList>
    </citation>
    <scope>NUCLEOTIDE SEQUENCE</scope>
    <source>
        <strain evidence="1">CBS6075</strain>
    </source>
</reference>
<keyword evidence="2" id="KW-1185">Reference proteome</keyword>
<dbReference type="AlphaFoldDB" id="A0A9P8PAK7"/>
<dbReference type="EMBL" id="JAEUBE010000158">
    <property type="protein sequence ID" value="KAH3668035.1"/>
    <property type="molecule type" value="Genomic_DNA"/>
</dbReference>
<dbReference type="RefSeq" id="XP_046062449.1">
    <property type="nucleotide sequence ID" value="XM_046202588.1"/>
</dbReference>
<evidence type="ECO:0000313" key="2">
    <source>
        <dbReference type="Proteomes" id="UP000769157"/>
    </source>
</evidence>
<accession>A0A9P8PAK7</accession>
<organism evidence="1 2">
    <name type="scientific">Ogataea philodendri</name>
    <dbReference type="NCBI Taxonomy" id="1378263"/>
    <lineage>
        <taxon>Eukaryota</taxon>
        <taxon>Fungi</taxon>
        <taxon>Dikarya</taxon>
        <taxon>Ascomycota</taxon>
        <taxon>Saccharomycotina</taxon>
        <taxon>Pichiomycetes</taxon>
        <taxon>Pichiales</taxon>
        <taxon>Pichiaceae</taxon>
        <taxon>Ogataea</taxon>
    </lineage>
</organism>
<evidence type="ECO:0000313" key="1">
    <source>
        <dbReference type="EMBL" id="KAH3668035.1"/>
    </source>
</evidence>
<comment type="caution">
    <text evidence="1">The sequence shown here is derived from an EMBL/GenBank/DDBJ whole genome shotgun (WGS) entry which is preliminary data.</text>
</comment>